<dbReference type="Pfam" id="PF12669">
    <property type="entry name" value="FeoB_associated"/>
    <property type="match status" value="1"/>
</dbReference>
<evidence type="ECO:0000313" key="2">
    <source>
        <dbReference type="Proteomes" id="UP000009047"/>
    </source>
</evidence>
<dbReference type="AlphaFoldDB" id="E1QEM7"/>
<protein>
    <recommendedName>
        <fullName evidence="3">FeoB-associated Cys-rich membrane protein</fullName>
    </recommendedName>
</protein>
<gene>
    <name evidence="1" type="ordered locus">Deba_0641</name>
</gene>
<dbReference type="EMBL" id="CP002085">
    <property type="protein sequence ID" value="ADK84013.1"/>
    <property type="molecule type" value="Genomic_DNA"/>
</dbReference>
<dbReference type="STRING" id="644282.Deba_0641"/>
<evidence type="ECO:0000313" key="1">
    <source>
        <dbReference type="EMBL" id="ADK84013.1"/>
    </source>
</evidence>
<dbReference type="HOGENOM" id="CLU_2878476_0_0_7"/>
<evidence type="ECO:0008006" key="3">
    <source>
        <dbReference type="Google" id="ProtNLM"/>
    </source>
</evidence>
<proteinExistence type="predicted"/>
<accession>E1QEM7</accession>
<dbReference type="Proteomes" id="UP000009047">
    <property type="component" value="Chromosome"/>
</dbReference>
<organism evidence="1 2">
    <name type="scientific">Desulfarculus baarsii (strain ATCC 33931 / DSM 2075 / LMG 7858 / VKM B-1802 / 2st14)</name>
    <dbReference type="NCBI Taxonomy" id="644282"/>
    <lineage>
        <taxon>Bacteria</taxon>
        <taxon>Pseudomonadati</taxon>
        <taxon>Thermodesulfobacteriota</taxon>
        <taxon>Desulfarculia</taxon>
        <taxon>Desulfarculales</taxon>
        <taxon>Desulfarculaceae</taxon>
        <taxon>Desulfarculus</taxon>
    </lineage>
</organism>
<dbReference type="KEGG" id="dbr:Deba_0641"/>
<reference evidence="1 2" key="1">
    <citation type="journal article" date="2010" name="Stand. Genomic Sci.">
        <title>Complete genome sequence of Desulfarculus baarsii type strain (2st14).</title>
        <authorList>
            <person name="Sun H."/>
            <person name="Spring S."/>
            <person name="Lapidus A."/>
            <person name="Davenport K."/>
            <person name="Del Rio T.G."/>
            <person name="Tice H."/>
            <person name="Nolan M."/>
            <person name="Copeland A."/>
            <person name="Cheng J.F."/>
            <person name="Lucas S."/>
            <person name="Tapia R."/>
            <person name="Goodwin L."/>
            <person name="Pitluck S."/>
            <person name="Ivanova N."/>
            <person name="Pagani I."/>
            <person name="Mavromatis K."/>
            <person name="Ovchinnikova G."/>
            <person name="Pati A."/>
            <person name="Chen A."/>
            <person name="Palaniappan K."/>
            <person name="Hauser L."/>
            <person name="Chang Y.J."/>
            <person name="Jeffries C.D."/>
            <person name="Detter J.C."/>
            <person name="Han C."/>
            <person name="Rohde M."/>
            <person name="Brambilla E."/>
            <person name="Goker M."/>
            <person name="Woyke T."/>
            <person name="Bristow J."/>
            <person name="Eisen J.A."/>
            <person name="Markowitz V."/>
            <person name="Hugenholtz P."/>
            <person name="Kyrpides N.C."/>
            <person name="Klenk H.P."/>
            <person name="Land M."/>
        </authorList>
    </citation>
    <scope>NUCLEOTIDE SEQUENCE [LARGE SCALE GENOMIC DNA]</scope>
    <source>
        <strain evidence="2">ATCC 33931 / DSM 2075 / LMG 7858 / VKM B-1802 / 2st14</strain>
    </source>
</reference>
<sequence length="63" mass="6786">MRTMWQTIVVVVVVAVAVFMVARRLWNESREGSCGGCEGCQAPPAARGHAPDDAACRGCDKKH</sequence>
<name>E1QEM7_DESB2</name>
<keyword evidence="2" id="KW-1185">Reference proteome</keyword>